<evidence type="ECO:0000259" key="1">
    <source>
        <dbReference type="PROSITE" id="PS51229"/>
    </source>
</evidence>
<dbReference type="InParanoid" id="A0A1X7T8E6"/>
<reference evidence="2" key="1">
    <citation type="submission" date="2017-05" db="UniProtKB">
        <authorList>
            <consortium name="EnsemblMetazoa"/>
        </authorList>
    </citation>
    <scope>IDENTIFICATION</scope>
</reference>
<dbReference type="PROSITE" id="PS51229">
    <property type="entry name" value="DCUN1"/>
    <property type="match status" value="1"/>
</dbReference>
<name>A0A1X7T8E6_AMPQE</name>
<protein>
    <recommendedName>
        <fullName evidence="1">DCUN1 domain-containing protein</fullName>
    </recommendedName>
</protein>
<evidence type="ECO:0000313" key="2">
    <source>
        <dbReference type="EnsemblMetazoa" id="Aqu2.1.10788_001"/>
    </source>
</evidence>
<dbReference type="InterPro" id="IPR005176">
    <property type="entry name" value="PONY_dom"/>
</dbReference>
<dbReference type="EnsemblMetazoa" id="Aqu2.1.10788_001">
    <property type="protein sequence ID" value="Aqu2.1.10788_001"/>
    <property type="gene ID" value="Aqu2.1.10788"/>
</dbReference>
<feature type="domain" description="DCUN1" evidence="1">
    <location>
        <begin position="1"/>
        <end position="59"/>
    </location>
</feature>
<accession>A0A1X7T8E6</accession>
<sequence>MRWPLPTEILFLLVASNFWDFLIIKELVIPKDTWHFLLEFSNRIDDTMSNYDEDGQYIL</sequence>
<organism evidence="2">
    <name type="scientific">Amphimedon queenslandica</name>
    <name type="common">Sponge</name>
    <dbReference type="NCBI Taxonomy" id="400682"/>
    <lineage>
        <taxon>Eukaryota</taxon>
        <taxon>Metazoa</taxon>
        <taxon>Porifera</taxon>
        <taxon>Demospongiae</taxon>
        <taxon>Heteroscleromorpha</taxon>
        <taxon>Haplosclerida</taxon>
        <taxon>Niphatidae</taxon>
        <taxon>Amphimedon</taxon>
    </lineage>
</organism>
<dbReference type="Gene3D" id="1.10.238.200">
    <property type="entry name" value="Cullin, PONY binding domain"/>
    <property type="match status" value="1"/>
</dbReference>
<proteinExistence type="predicted"/>
<dbReference type="InterPro" id="IPR042460">
    <property type="entry name" value="DCN1-like_PONY"/>
</dbReference>
<dbReference type="AlphaFoldDB" id="A0A1X7T8E6"/>